<evidence type="ECO:0000256" key="4">
    <source>
        <dbReference type="ARBA" id="ARBA00022553"/>
    </source>
</evidence>
<dbReference type="Gene3D" id="3.30.450.40">
    <property type="match status" value="1"/>
</dbReference>
<evidence type="ECO:0000256" key="5">
    <source>
        <dbReference type="ARBA" id="ARBA00022777"/>
    </source>
</evidence>
<dbReference type="SUPFAM" id="SSF55785">
    <property type="entry name" value="PYP-like sensor domain (PAS domain)"/>
    <property type="match status" value="1"/>
</dbReference>
<dbReference type="PROSITE" id="PS50109">
    <property type="entry name" value="HIS_KIN"/>
    <property type="match status" value="1"/>
</dbReference>
<evidence type="ECO:0000313" key="11">
    <source>
        <dbReference type="EMBL" id="BEP28565.1"/>
    </source>
</evidence>
<feature type="domain" description="PAS" evidence="9">
    <location>
        <begin position="15"/>
        <end position="72"/>
    </location>
</feature>
<dbReference type="NCBIfam" id="TIGR00229">
    <property type="entry name" value="sensory_box"/>
    <property type="match status" value="1"/>
</dbReference>
<dbReference type="Pfam" id="PF02518">
    <property type="entry name" value="HATPase_c"/>
    <property type="match status" value="1"/>
</dbReference>
<dbReference type="InterPro" id="IPR000700">
    <property type="entry name" value="PAS-assoc_C"/>
</dbReference>
<dbReference type="PROSITE" id="PS50112">
    <property type="entry name" value="PAS"/>
    <property type="match status" value="1"/>
</dbReference>
<evidence type="ECO:0000259" key="8">
    <source>
        <dbReference type="PROSITE" id="PS50109"/>
    </source>
</evidence>
<accession>A0AAU9EU24</accession>
<dbReference type="CDD" id="cd00082">
    <property type="entry name" value="HisKA"/>
    <property type="match status" value="1"/>
</dbReference>
<dbReference type="InterPro" id="IPR003661">
    <property type="entry name" value="HisK_dim/P_dom"/>
</dbReference>
<evidence type="ECO:0000256" key="3">
    <source>
        <dbReference type="ARBA" id="ARBA00012438"/>
    </source>
</evidence>
<dbReference type="InterPro" id="IPR035965">
    <property type="entry name" value="PAS-like_dom_sf"/>
</dbReference>
<dbReference type="InterPro" id="IPR029016">
    <property type="entry name" value="GAF-like_dom_sf"/>
</dbReference>
<dbReference type="CDD" id="cd16922">
    <property type="entry name" value="HATPase_EvgS-ArcB-TorS-like"/>
    <property type="match status" value="1"/>
</dbReference>
<dbReference type="PANTHER" id="PTHR45339:SF1">
    <property type="entry name" value="HYBRID SIGNAL TRANSDUCTION HISTIDINE KINASE J"/>
    <property type="match status" value="1"/>
</dbReference>
<dbReference type="InterPro" id="IPR001610">
    <property type="entry name" value="PAC"/>
</dbReference>
<dbReference type="AlphaFoldDB" id="A0AAU9EU24"/>
<dbReference type="RefSeq" id="WP_338536878.1">
    <property type="nucleotide sequence ID" value="NZ_AP028654.1"/>
</dbReference>
<evidence type="ECO:0000256" key="6">
    <source>
        <dbReference type="ARBA" id="ARBA00023012"/>
    </source>
</evidence>
<dbReference type="PRINTS" id="PR00344">
    <property type="entry name" value="BCTRLSENSOR"/>
</dbReference>
<dbReference type="SMART" id="SM00086">
    <property type="entry name" value="PAC"/>
    <property type="match status" value="1"/>
</dbReference>
<dbReference type="FunFam" id="3.30.565.10:FF:000010">
    <property type="entry name" value="Sensor histidine kinase RcsC"/>
    <property type="match status" value="1"/>
</dbReference>
<protein>
    <recommendedName>
        <fullName evidence="7">Circadian input-output histidine kinase CikA</fullName>
        <ecNumber evidence="3">2.7.13.3</ecNumber>
    </recommendedName>
</protein>
<dbReference type="GO" id="GO:0000155">
    <property type="term" value="F:phosphorelay sensor kinase activity"/>
    <property type="evidence" value="ECO:0007669"/>
    <property type="project" value="InterPro"/>
</dbReference>
<dbReference type="InterPro" id="IPR004358">
    <property type="entry name" value="Sig_transdc_His_kin-like_C"/>
</dbReference>
<dbReference type="SMART" id="SM00388">
    <property type="entry name" value="HisKA"/>
    <property type="match status" value="1"/>
</dbReference>
<reference evidence="11 12" key="1">
    <citation type="submission" date="2023-08" db="EMBL/GenBank/DDBJ databases">
        <title>Helicovermis profunda gen. nov., sp. nov., a novel mesophilic, fermentative bacterium within the Bacillota from a deep-sea hydrothermal vent chimney.</title>
        <authorList>
            <person name="Miyazaki U."/>
            <person name="Mizutani D."/>
            <person name="Hashimoto Y."/>
            <person name="Tame A."/>
            <person name="Sawayama S."/>
            <person name="Miyazaki J."/>
            <person name="Takai K."/>
            <person name="Nakagawa S."/>
        </authorList>
    </citation>
    <scope>NUCLEOTIDE SEQUENCE [LARGE SCALE GENOMIC DNA]</scope>
    <source>
        <strain evidence="11 12">S502</strain>
    </source>
</reference>
<dbReference type="Gene3D" id="3.30.565.10">
    <property type="entry name" value="Histidine kinase-like ATPase, C-terminal domain"/>
    <property type="match status" value="1"/>
</dbReference>
<dbReference type="InterPro" id="IPR036097">
    <property type="entry name" value="HisK_dim/P_sf"/>
</dbReference>
<dbReference type="SUPFAM" id="SSF55874">
    <property type="entry name" value="ATPase domain of HSP90 chaperone/DNA topoisomerase II/histidine kinase"/>
    <property type="match status" value="1"/>
</dbReference>
<dbReference type="InterPro" id="IPR000014">
    <property type="entry name" value="PAS"/>
</dbReference>
<dbReference type="EC" id="2.7.13.3" evidence="3"/>
<keyword evidence="5" id="KW-0418">Kinase</keyword>
<comment type="similarity">
    <text evidence="2">In the N-terminal section; belongs to the phytochrome family.</text>
</comment>
<feature type="domain" description="Histidine kinase" evidence="8">
    <location>
        <begin position="324"/>
        <end position="545"/>
    </location>
</feature>
<gene>
    <name evidence="11" type="ORF">HLPR_08960</name>
</gene>
<comment type="catalytic activity">
    <reaction evidence="1">
        <text>ATP + protein L-histidine = ADP + protein N-phospho-L-histidine.</text>
        <dbReference type="EC" id="2.7.13.3"/>
    </reaction>
</comment>
<dbReference type="InterPro" id="IPR003594">
    <property type="entry name" value="HATPase_dom"/>
</dbReference>
<dbReference type="InterPro" id="IPR005467">
    <property type="entry name" value="His_kinase_dom"/>
</dbReference>
<dbReference type="Pfam" id="PF13185">
    <property type="entry name" value="GAF_2"/>
    <property type="match status" value="1"/>
</dbReference>
<dbReference type="SMART" id="SM00091">
    <property type="entry name" value="PAS"/>
    <property type="match status" value="1"/>
</dbReference>
<dbReference type="SUPFAM" id="SSF55781">
    <property type="entry name" value="GAF domain-like"/>
    <property type="match status" value="1"/>
</dbReference>
<evidence type="ECO:0000259" key="9">
    <source>
        <dbReference type="PROSITE" id="PS50112"/>
    </source>
</evidence>
<keyword evidence="12" id="KW-1185">Reference proteome</keyword>
<dbReference type="PROSITE" id="PS50113">
    <property type="entry name" value="PAC"/>
    <property type="match status" value="1"/>
</dbReference>
<dbReference type="SUPFAM" id="SSF47384">
    <property type="entry name" value="Homodimeric domain of signal transducing histidine kinase"/>
    <property type="match status" value="1"/>
</dbReference>
<sequence>MNITKLAKENNLNIDNRMFRMAFDQSPFSVVITDIEGIIVYINKAFVKISGFDFSEVIGNTPRAIYSGVHDKAFYNELWDTIKSKNIWKGEICNKNKSGKLFWEEVTIYPILDSKNIITGYLSFKVDISEAKSLNDKLKESLNNIEKLNNYNLALSKKMTLDSINKVVLEELKNIVDCSSSTIQMFYNDHFEVVRCLGFKNKDDVLGLKFYLDEGSIQKKVYDTKKPVLINDIKILNKFVDASKEHTIKSCLIVPLIYDNNIFGEISIDRNTDIGFSKNDMVLVNNIAFTTSNAIYKLKIMKELENKKIEAISLAKSREEFLRVMSHEIKTPLNGIVGMSELLRNTDLTTKQLNYLNKLKVSSNFLANIINDLLDMSKLESNKMIINNSKFNLYNLVSEIENIYFTKKIMGEIEPIIYIEEGIPFNLIGDELKIKQILLNFISNAIKFTKTGKIELIIRKLKESKKRVNLRFSVIDTGIGIDLNNQEFLFKSFSQENYSIQRKYGGTGLGLMISKKICNLMDSDIKVKSTLGVGSDFYFDISLIKINDKVIENIIDNKLFRKKILINNFQITQMRLLHKYLSSLKGLHIEYLDDFKDGKYDEVIILTNLRDYDDKIMNESNSICFSNDILDLEKCNYIVNPIYSKKIINSLNSFVNRKKSKASPQASNKKTKVKTSKFIVKDIDEFNELVAKLYQYIDESSPKEAMIQISKMQAKFCVNLTETNILEEQKEIVELKNAIASYNFVGAKKILNKILELYFYGKN</sequence>
<evidence type="ECO:0000313" key="12">
    <source>
        <dbReference type="Proteomes" id="UP001321786"/>
    </source>
</evidence>
<dbReference type="SMART" id="SM00387">
    <property type="entry name" value="HATPase_c"/>
    <property type="match status" value="1"/>
</dbReference>
<name>A0AAU9EU24_9FIRM</name>
<dbReference type="InterPro" id="IPR003018">
    <property type="entry name" value="GAF"/>
</dbReference>
<dbReference type="Proteomes" id="UP001321786">
    <property type="component" value="Chromosome"/>
</dbReference>
<dbReference type="Gene3D" id="3.30.450.20">
    <property type="entry name" value="PAS domain"/>
    <property type="match status" value="1"/>
</dbReference>
<dbReference type="InterPro" id="IPR036890">
    <property type="entry name" value="HATPase_C_sf"/>
</dbReference>
<dbReference type="EMBL" id="AP028654">
    <property type="protein sequence ID" value="BEP28565.1"/>
    <property type="molecule type" value="Genomic_DNA"/>
</dbReference>
<evidence type="ECO:0000259" key="10">
    <source>
        <dbReference type="PROSITE" id="PS50113"/>
    </source>
</evidence>
<dbReference type="Gene3D" id="1.10.287.130">
    <property type="match status" value="1"/>
</dbReference>
<dbReference type="SMART" id="SM00065">
    <property type="entry name" value="GAF"/>
    <property type="match status" value="1"/>
</dbReference>
<proteinExistence type="inferred from homology"/>
<dbReference type="CDD" id="cd00130">
    <property type="entry name" value="PAS"/>
    <property type="match status" value="1"/>
</dbReference>
<dbReference type="Pfam" id="PF00512">
    <property type="entry name" value="HisKA"/>
    <property type="match status" value="1"/>
</dbReference>
<keyword evidence="5" id="KW-0808">Transferase</keyword>
<evidence type="ECO:0000256" key="2">
    <source>
        <dbReference type="ARBA" id="ARBA00006402"/>
    </source>
</evidence>
<dbReference type="PANTHER" id="PTHR45339">
    <property type="entry name" value="HYBRID SIGNAL TRANSDUCTION HISTIDINE KINASE J"/>
    <property type="match status" value="1"/>
</dbReference>
<feature type="domain" description="PAC" evidence="10">
    <location>
        <begin position="88"/>
        <end position="140"/>
    </location>
</feature>
<keyword evidence="6" id="KW-0902">Two-component regulatory system</keyword>
<organism evidence="11 12">
    <name type="scientific">Helicovermis profundi</name>
    <dbReference type="NCBI Taxonomy" id="3065157"/>
    <lineage>
        <taxon>Bacteria</taxon>
        <taxon>Bacillati</taxon>
        <taxon>Bacillota</taxon>
        <taxon>Clostridia</taxon>
        <taxon>Helicovermis</taxon>
    </lineage>
</organism>
<evidence type="ECO:0000256" key="7">
    <source>
        <dbReference type="ARBA" id="ARBA00074306"/>
    </source>
</evidence>
<evidence type="ECO:0000256" key="1">
    <source>
        <dbReference type="ARBA" id="ARBA00000085"/>
    </source>
</evidence>
<keyword evidence="4" id="KW-0597">Phosphoprotein</keyword>
<dbReference type="KEGG" id="hprf:HLPR_08960"/>
<dbReference type="Pfam" id="PF13426">
    <property type="entry name" value="PAS_9"/>
    <property type="match status" value="1"/>
</dbReference>